<dbReference type="Pfam" id="PF00072">
    <property type="entry name" value="Response_reg"/>
    <property type="match status" value="1"/>
</dbReference>
<dbReference type="InterPro" id="IPR001789">
    <property type="entry name" value="Sig_transdc_resp-reg_receiver"/>
</dbReference>
<dbReference type="EMBL" id="JAHKPV010000018">
    <property type="protein sequence ID" value="MBU2874476.1"/>
    <property type="molecule type" value="Genomic_DNA"/>
</dbReference>
<reference evidence="4 5" key="1">
    <citation type="submission" date="2021-05" db="EMBL/GenBank/DDBJ databases">
        <title>Draft genomes of bacteria isolated from model marine particles.</title>
        <authorList>
            <person name="Datta M.S."/>
            <person name="Schwartzman J.A."/>
            <person name="Enke T.N."/>
            <person name="Saavedra J."/>
            <person name="Cermak N."/>
            <person name="Cordero O.X."/>
        </authorList>
    </citation>
    <scope>NUCLEOTIDE SEQUENCE [LARGE SCALE GENOMIC DNA]</scope>
    <source>
        <strain evidence="4 5">D2M19</strain>
    </source>
</reference>
<dbReference type="PANTHER" id="PTHR43228:SF1">
    <property type="entry name" value="TWO-COMPONENT RESPONSE REGULATOR ARR22"/>
    <property type="match status" value="1"/>
</dbReference>
<dbReference type="RefSeq" id="WP_216008308.1">
    <property type="nucleotide sequence ID" value="NZ_JAHKPV010000018.1"/>
</dbReference>
<gene>
    <name evidence="4" type="ORF">KO508_10730</name>
</gene>
<dbReference type="PROSITE" id="PS50005">
    <property type="entry name" value="TPR"/>
    <property type="match status" value="2"/>
</dbReference>
<dbReference type="PANTHER" id="PTHR43228">
    <property type="entry name" value="TWO-COMPONENT RESPONSE REGULATOR"/>
    <property type="match status" value="1"/>
</dbReference>
<dbReference type="SMART" id="SM00028">
    <property type="entry name" value="TPR"/>
    <property type="match status" value="3"/>
</dbReference>
<accession>A0ABS6A8K7</accession>
<dbReference type="SMART" id="SM00448">
    <property type="entry name" value="REC"/>
    <property type="match status" value="1"/>
</dbReference>
<protein>
    <submittedName>
        <fullName evidence="4">Response regulator</fullName>
    </submittedName>
</protein>
<keyword evidence="1" id="KW-0597">Phosphoprotein</keyword>
<sequence length="550" mass="62630">MSTPDSTSPPDTSAFGKLTYLVVDDFENFRISMRHMLRSCGANNIELVAHARAAIQYCTYNHVDVVLCDFNLDEGRNGQHILEELRHKKLLKRSSLFLMVTSETSREMVMGAREYQPDAYLAKPINRAMLEKRLGSLINQRNALLAINREIDRQNYPEAISLCTSAITRLPRYRTWLMKTLGELYLQLGDLTHAIKVYDEALAQRELPWARLGRSKALLANHQYAEAVDSLQSMIASHPDYMEAYDLLAQGLERQHHPGKAQRILEQAINQSPNALHRQKHLAELAESNQDMDTAAEAWRQTVRLGAHSIHNSANHDLSLSRVLYDLSDDNTSIEGEKLANEALSVLESMEKRYPDNEILELHSMVIQCRVHAGQAHFDKAHSILESVRAKLSSVDVLELEAGLDYARTLYRLELEKEARATLSKLTEYYGDEPDSARKIESLLDEPVSFRIKIKARRFNREGIAAFESGKLLEAEAIFSKALEIIPAHPALNLNQVQVLLKQYNNNSANGKVLLERCQQHLDRLDDLPEQHAQYRRYLALKHKLKALNL</sequence>
<feature type="domain" description="Response regulatory" evidence="3">
    <location>
        <begin position="19"/>
        <end position="138"/>
    </location>
</feature>
<feature type="repeat" description="TPR" evidence="2">
    <location>
        <begin position="456"/>
        <end position="489"/>
    </location>
</feature>
<dbReference type="Proteomes" id="UP000753376">
    <property type="component" value="Unassembled WGS sequence"/>
</dbReference>
<evidence type="ECO:0000313" key="5">
    <source>
        <dbReference type="Proteomes" id="UP000753376"/>
    </source>
</evidence>
<dbReference type="Pfam" id="PF13432">
    <property type="entry name" value="TPR_16"/>
    <property type="match status" value="1"/>
</dbReference>
<organism evidence="4 5">
    <name type="scientific">Marinobacter salexigens</name>
    <dbReference type="NCBI Taxonomy" id="1925763"/>
    <lineage>
        <taxon>Bacteria</taxon>
        <taxon>Pseudomonadati</taxon>
        <taxon>Pseudomonadota</taxon>
        <taxon>Gammaproteobacteria</taxon>
        <taxon>Pseudomonadales</taxon>
        <taxon>Marinobacteraceae</taxon>
        <taxon>Marinobacter</taxon>
    </lineage>
</organism>
<name>A0ABS6A8K7_9GAMM</name>
<dbReference type="PROSITE" id="PS50110">
    <property type="entry name" value="RESPONSE_REGULATORY"/>
    <property type="match status" value="1"/>
</dbReference>
<keyword evidence="2" id="KW-0802">TPR repeat</keyword>
<feature type="repeat" description="TPR" evidence="2">
    <location>
        <begin position="175"/>
        <end position="208"/>
    </location>
</feature>
<keyword evidence="5" id="KW-1185">Reference proteome</keyword>
<evidence type="ECO:0000259" key="3">
    <source>
        <dbReference type="PROSITE" id="PS50110"/>
    </source>
</evidence>
<comment type="caution">
    <text evidence="4">The sequence shown here is derived from an EMBL/GenBank/DDBJ whole genome shotgun (WGS) entry which is preliminary data.</text>
</comment>
<dbReference type="CDD" id="cd17589">
    <property type="entry name" value="REC_TPR"/>
    <property type="match status" value="1"/>
</dbReference>
<dbReference type="InterPro" id="IPR052048">
    <property type="entry name" value="ST_Response_Regulator"/>
</dbReference>
<evidence type="ECO:0000256" key="1">
    <source>
        <dbReference type="PROSITE-ProRule" id="PRU00169"/>
    </source>
</evidence>
<proteinExistence type="predicted"/>
<evidence type="ECO:0000256" key="2">
    <source>
        <dbReference type="PROSITE-ProRule" id="PRU00339"/>
    </source>
</evidence>
<dbReference type="InterPro" id="IPR019734">
    <property type="entry name" value="TPR_rpt"/>
</dbReference>
<evidence type="ECO:0000313" key="4">
    <source>
        <dbReference type="EMBL" id="MBU2874476.1"/>
    </source>
</evidence>
<feature type="modified residue" description="4-aspartylphosphate" evidence="1">
    <location>
        <position position="69"/>
    </location>
</feature>